<keyword evidence="1" id="KW-0732">Signal</keyword>
<protein>
    <recommendedName>
        <fullName evidence="4">Ecp2 effector protein domain-containing protein</fullName>
    </recommendedName>
</protein>
<dbReference type="EMBL" id="JAGPNK010000017">
    <property type="protein sequence ID" value="KAH7305769.1"/>
    <property type="molecule type" value="Genomic_DNA"/>
</dbReference>
<dbReference type="AlphaFoldDB" id="A0A8K0SGI9"/>
<accession>A0A8K0SGI9</accession>
<evidence type="ECO:0008006" key="4">
    <source>
        <dbReference type="Google" id="ProtNLM"/>
    </source>
</evidence>
<feature type="chain" id="PRO_5035459559" description="Ecp2 effector protein domain-containing protein" evidence="1">
    <location>
        <begin position="21"/>
        <end position="197"/>
    </location>
</feature>
<name>A0A8K0SGI9_9HYPO</name>
<dbReference type="Proteomes" id="UP000813444">
    <property type="component" value="Unassembled WGS sequence"/>
</dbReference>
<sequence length="197" mass="21300">MLAGLTSLAGLALLLQAAQAAPQPVPLESGVISILEDIHVHAPIIWHEVVNPDGSKSNFTDVDNALWDDAVARLGPDPTAVVKRQERACFGAGSWAKQVVLHDGVFSACLTLSSTPRGQTRVFLRDGFNSAGDPMTVHYTKQRNSNVEDGSGLECQDALHWLINNCRGGNADSRGGRVNWRTGDQYIVDRQTHNCNC</sequence>
<proteinExistence type="predicted"/>
<evidence type="ECO:0000256" key="1">
    <source>
        <dbReference type="SAM" id="SignalP"/>
    </source>
</evidence>
<evidence type="ECO:0000313" key="2">
    <source>
        <dbReference type="EMBL" id="KAH7305769.1"/>
    </source>
</evidence>
<gene>
    <name evidence="2" type="ORF">B0I35DRAFT_464509</name>
</gene>
<comment type="caution">
    <text evidence="2">The sequence shown here is derived from an EMBL/GenBank/DDBJ whole genome shotgun (WGS) entry which is preliminary data.</text>
</comment>
<feature type="signal peptide" evidence="1">
    <location>
        <begin position="1"/>
        <end position="20"/>
    </location>
</feature>
<reference evidence="2" key="1">
    <citation type="journal article" date="2021" name="Nat. Commun.">
        <title>Genetic determinants of endophytism in the Arabidopsis root mycobiome.</title>
        <authorList>
            <person name="Mesny F."/>
            <person name="Miyauchi S."/>
            <person name="Thiergart T."/>
            <person name="Pickel B."/>
            <person name="Atanasova L."/>
            <person name="Karlsson M."/>
            <person name="Huettel B."/>
            <person name="Barry K.W."/>
            <person name="Haridas S."/>
            <person name="Chen C."/>
            <person name="Bauer D."/>
            <person name="Andreopoulos W."/>
            <person name="Pangilinan J."/>
            <person name="LaButti K."/>
            <person name="Riley R."/>
            <person name="Lipzen A."/>
            <person name="Clum A."/>
            <person name="Drula E."/>
            <person name="Henrissat B."/>
            <person name="Kohler A."/>
            <person name="Grigoriev I.V."/>
            <person name="Martin F.M."/>
            <person name="Hacquard S."/>
        </authorList>
    </citation>
    <scope>NUCLEOTIDE SEQUENCE</scope>
    <source>
        <strain evidence="2">MPI-CAGE-CH-0235</strain>
    </source>
</reference>
<evidence type="ECO:0000313" key="3">
    <source>
        <dbReference type="Proteomes" id="UP000813444"/>
    </source>
</evidence>
<keyword evidence="3" id="KW-1185">Reference proteome</keyword>
<dbReference type="OrthoDB" id="4572003at2759"/>
<organism evidence="2 3">
    <name type="scientific">Stachybotrys elegans</name>
    <dbReference type="NCBI Taxonomy" id="80388"/>
    <lineage>
        <taxon>Eukaryota</taxon>
        <taxon>Fungi</taxon>
        <taxon>Dikarya</taxon>
        <taxon>Ascomycota</taxon>
        <taxon>Pezizomycotina</taxon>
        <taxon>Sordariomycetes</taxon>
        <taxon>Hypocreomycetidae</taxon>
        <taxon>Hypocreales</taxon>
        <taxon>Stachybotryaceae</taxon>
        <taxon>Stachybotrys</taxon>
    </lineage>
</organism>